<gene>
    <name evidence="1" type="ORF">L1987_50256</name>
</gene>
<sequence length="91" mass="10752">MIVLFLKRLASWVIFTFKLRPKNIIGSIIQLMKIDLKIYNNYVELSKALEKMFSCLLWMFIDSCNRLRIMKGSEAIRVGEDEHELQGLLSW</sequence>
<evidence type="ECO:0000313" key="2">
    <source>
        <dbReference type="Proteomes" id="UP001056120"/>
    </source>
</evidence>
<proteinExistence type="predicted"/>
<protein>
    <submittedName>
        <fullName evidence="1">Uncharacterized protein</fullName>
    </submittedName>
</protein>
<organism evidence="1 2">
    <name type="scientific">Smallanthus sonchifolius</name>
    <dbReference type="NCBI Taxonomy" id="185202"/>
    <lineage>
        <taxon>Eukaryota</taxon>
        <taxon>Viridiplantae</taxon>
        <taxon>Streptophyta</taxon>
        <taxon>Embryophyta</taxon>
        <taxon>Tracheophyta</taxon>
        <taxon>Spermatophyta</taxon>
        <taxon>Magnoliopsida</taxon>
        <taxon>eudicotyledons</taxon>
        <taxon>Gunneridae</taxon>
        <taxon>Pentapetalae</taxon>
        <taxon>asterids</taxon>
        <taxon>campanulids</taxon>
        <taxon>Asterales</taxon>
        <taxon>Asteraceae</taxon>
        <taxon>Asteroideae</taxon>
        <taxon>Heliantheae alliance</taxon>
        <taxon>Millerieae</taxon>
        <taxon>Smallanthus</taxon>
    </lineage>
</organism>
<accession>A0ACB9ELZ9</accession>
<evidence type="ECO:0000313" key="1">
    <source>
        <dbReference type="EMBL" id="KAI3759872.1"/>
    </source>
</evidence>
<reference evidence="1 2" key="2">
    <citation type="journal article" date="2022" name="Mol. Ecol. Resour.">
        <title>The genomes of chicory, endive, great burdock and yacon provide insights into Asteraceae paleo-polyploidization history and plant inulin production.</title>
        <authorList>
            <person name="Fan W."/>
            <person name="Wang S."/>
            <person name="Wang H."/>
            <person name="Wang A."/>
            <person name="Jiang F."/>
            <person name="Liu H."/>
            <person name="Zhao H."/>
            <person name="Xu D."/>
            <person name="Zhang Y."/>
        </authorList>
    </citation>
    <scope>NUCLEOTIDE SEQUENCE [LARGE SCALE GENOMIC DNA]</scope>
    <source>
        <strain evidence="2">cv. Yunnan</strain>
        <tissue evidence="1">Leaves</tissue>
    </source>
</reference>
<name>A0ACB9ELZ9_9ASTR</name>
<keyword evidence="2" id="KW-1185">Reference proteome</keyword>
<comment type="caution">
    <text evidence="1">The sequence shown here is derived from an EMBL/GenBank/DDBJ whole genome shotgun (WGS) entry which is preliminary data.</text>
</comment>
<dbReference type="Proteomes" id="UP001056120">
    <property type="component" value="Linkage Group LG17"/>
</dbReference>
<reference evidence="2" key="1">
    <citation type="journal article" date="2022" name="Mol. Ecol. Resour.">
        <title>The genomes of chicory, endive, great burdock and yacon provide insights into Asteraceae palaeo-polyploidization history and plant inulin production.</title>
        <authorList>
            <person name="Fan W."/>
            <person name="Wang S."/>
            <person name="Wang H."/>
            <person name="Wang A."/>
            <person name="Jiang F."/>
            <person name="Liu H."/>
            <person name="Zhao H."/>
            <person name="Xu D."/>
            <person name="Zhang Y."/>
        </authorList>
    </citation>
    <scope>NUCLEOTIDE SEQUENCE [LARGE SCALE GENOMIC DNA]</scope>
    <source>
        <strain evidence="2">cv. Yunnan</strain>
    </source>
</reference>
<dbReference type="EMBL" id="CM042034">
    <property type="protein sequence ID" value="KAI3759872.1"/>
    <property type="molecule type" value="Genomic_DNA"/>
</dbReference>